<dbReference type="EMBL" id="VFRA01000001">
    <property type="protein sequence ID" value="TQO19201.1"/>
    <property type="molecule type" value="Genomic_DNA"/>
</dbReference>
<keyword evidence="1" id="KW-0472">Membrane</keyword>
<accession>A0A8H2K9J6</accession>
<keyword evidence="3" id="KW-1185">Reference proteome</keyword>
<dbReference type="RefSeq" id="WP_281283076.1">
    <property type="nucleotide sequence ID" value="NZ_VFRA01000001.1"/>
</dbReference>
<comment type="caution">
    <text evidence="2">The sequence shown here is derived from an EMBL/GenBank/DDBJ whole genome shotgun (WGS) entry which is preliminary data.</text>
</comment>
<reference evidence="2 3" key="1">
    <citation type="submission" date="2019-06" db="EMBL/GenBank/DDBJ databases">
        <title>Sequencing the genomes of 1000 actinobacteria strains.</title>
        <authorList>
            <person name="Klenk H.-P."/>
        </authorList>
    </citation>
    <scope>NUCLEOTIDE SEQUENCE [LARGE SCALE GENOMIC DNA]</scope>
    <source>
        <strain evidence="2 3">DSM 21947</strain>
    </source>
</reference>
<keyword evidence="1" id="KW-1133">Transmembrane helix</keyword>
<dbReference type="AlphaFoldDB" id="A0A8H2K9J6"/>
<keyword evidence="1" id="KW-0812">Transmembrane</keyword>
<evidence type="ECO:0000313" key="2">
    <source>
        <dbReference type="EMBL" id="TQO19201.1"/>
    </source>
</evidence>
<evidence type="ECO:0000313" key="3">
    <source>
        <dbReference type="Proteomes" id="UP000316560"/>
    </source>
</evidence>
<proteinExistence type="predicted"/>
<organism evidence="2 3">
    <name type="scientific">Rhodoglobus vestalii</name>
    <dbReference type="NCBI Taxonomy" id="193384"/>
    <lineage>
        <taxon>Bacteria</taxon>
        <taxon>Bacillati</taxon>
        <taxon>Actinomycetota</taxon>
        <taxon>Actinomycetes</taxon>
        <taxon>Micrococcales</taxon>
        <taxon>Microbacteriaceae</taxon>
        <taxon>Rhodoglobus</taxon>
    </lineage>
</organism>
<feature type="transmembrane region" description="Helical" evidence="1">
    <location>
        <begin position="6"/>
        <end position="24"/>
    </location>
</feature>
<name>A0A8H2K9J6_9MICO</name>
<protein>
    <submittedName>
        <fullName evidence="2">Uncharacterized protein</fullName>
    </submittedName>
</protein>
<dbReference type="Proteomes" id="UP000316560">
    <property type="component" value="Unassembled WGS sequence"/>
</dbReference>
<gene>
    <name evidence="2" type="ORF">FB472_0741</name>
</gene>
<evidence type="ECO:0000256" key="1">
    <source>
        <dbReference type="SAM" id="Phobius"/>
    </source>
</evidence>
<sequence length="40" mass="4441">MNIELVIIGALSAYGIAATLRAVATDGYRRIPTRRYNQMT</sequence>